<dbReference type="GO" id="GO:0015293">
    <property type="term" value="F:symporter activity"/>
    <property type="evidence" value="ECO:0007669"/>
    <property type="project" value="UniProtKB-KW"/>
</dbReference>
<dbReference type="RefSeq" id="WP_330931886.1">
    <property type="nucleotide sequence ID" value="NZ_CP119075.1"/>
</dbReference>
<dbReference type="EMBL" id="CP119075">
    <property type="protein sequence ID" value="WED64849.1"/>
    <property type="molecule type" value="Genomic_DNA"/>
</dbReference>
<organism evidence="9 10">
    <name type="scientific">Synoicihabitans lomoniglobus</name>
    <dbReference type="NCBI Taxonomy" id="2909285"/>
    <lineage>
        <taxon>Bacteria</taxon>
        <taxon>Pseudomonadati</taxon>
        <taxon>Verrucomicrobiota</taxon>
        <taxon>Opitutia</taxon>
        <taxon>Opitutales</taxon>
        <taxon>Opitutaceae</taxon>
        <taxon>Synoicihabitans</taxon>
    </lineage>
</organism>
<dbReference type="Gene3D" id="1.10.3860.10">
    <property type="entry name" value="Sodium:dicarboxylate symporter"/>
    <property type="match status" value="1"/>
</dbReference>
<evidence type="ECO:0000256" key="6">
    <source>
        <dbReference type="ARBA" id="ARBA00022989"/>
    </source>
</evidence>
<evidence type="ECO:0000256" key="2">
    <source>
        <dbReference type="ARBA" id="ARBA00022448"/>
    </source>
</evidence>
<keyword evidence="5" id="KW-0769">Symport</keyword>
<dbReference type="GO" id="GO:0005886">
    <property type="term" value="C:plasma membrane"/>
    <property type="evidence" value="ECO:0007669"/>
    <property type="project" value="UniProtKB-SubCell"/>
</dbReference>
<dbReference type="InterPro" id="IPR036458">
    <property type="entry name" value="Na:dicarbo_symporter_sf"/>
</dbReference>
<protein>
    <submittedName>
        <fullName evidence="9">Dicarboxylate/amino acid:cation symporter</fullName>
    </submittedName>
</protein>
<feature type="transmembrane region" description="Helical" evidence="8">
    <location>
        <begin position="217"/>
        <end position="239"/>
    </location>
</feature>
<dbReference type="PANTHER" id="PTHR42865:SF7">
    <property type="entry name" value="PROTON_GLUTAMATE-ASPARTATE SYMPORTER"/>
    <property type="match status" value="1"/>
</dbReference>
<name>A0AAF0CPI0_9BACT</name>
<gene>
    <name evidence="9" type="ORF">PXH66_21090</name>
</gene>
<dbReference type="Pfam" id="PF00375">
    <property type="entry name" value="SDF"/>
    <property type="match status" value="1"/>
</dbReference>
<feature type="transmembrane region" description="Helical" evidence="8">
    <location>
        <begin position="251"/>
        <end position="277"/>
    </location>
</feature>
<reference evidence="9" key="1">
    <citation type="submission" date="2023-03" db="EMBL/GenBank/DDBJ databases">
        <title>Lomoglobus Profundus gen. nov., sp. nov., a novel member of the phylum Verrucomicrobia, isolated from deep-marine sediment of South China Sea.</title>
        <authorList>
            <person name="Ahmad T."/>
            <person name="Ishaq S.E."/>
            <person name="Wang F."/>
        </authorList>
    </citation>
    <scope>NUCLEOTIDE SEQUENCE</scope>
    <source>
        <strain evidence="9">LMO-M01</strain>
    </source>
</reference>
<evidence type="ECO:0000256" key="5">
    <source>
        <dbReference type="ARBA" id="ARBA00022847"/>
    </source>
</evidence>
<feature type="transmembrane region" description="Helical" evidence="8">
    <location>
        <begin position="39"/>
        <end position="61"/>
    </location>
</feature>
<dbReference type="SUPFAM" id="SSF118215">
    <property type="entry name" value="Proton glutamate symport protein"/>
    <property type="match status" value="1"/>
</dbReference>
<keyword evidence="10" id="KW-1185">Reference proteome</keyword>
<dbReference type="FunFam" id="1.10.3860.10:FF:000001">
    <property type="entry name" value="C4-dicarboxylate transport protein"/>
    <property type="match status" value="1"/>
</dbReference>
<feature type="transmembrane region" description="Helical" evidence="8">
    <location>
        <begin position="383"/>
        <end position="405"/>
    </location>
</feature>
<dbReference type="PANTHER" id="PTHR42865">
    <property type="entry name" value="PROTON/GLUTAMATE-ASPARTATE SYMPORTER"/>
    <property type="match status" value="1"/>
</dbReference>
<dbReference type="Proteomes" id="UP001218638">
    <property type="component" value="Chromosome"/>
</dbReference>
<dbReference type="GO" id="GO:0006835">
    <property type="term" value="P:dicarboxylic acid transport"/>
    <property type="evidence" value="ECO:0007669"/>
    <property type="project" value="TreeGrafter"/>
</dbReference>
<keyword evidence="3" id="KW-1003">Cell membrane</keyword>
<dbReference type="KEGG" id="slom:PXH66_21090"/>
<evidence type="ECO:0000256" key="7">
    <source>
        <dbReference type="ARBA" id="ARBA00023136"/>
    </source>
</evidence>
<feature type="transmembrane region" description="Helical" evidence="8">
    <location>
        <begin position="115"/>
        <end position="136"/>
    </location>
</feature>
<keyword evidence="4 8" id="KW-0812">Transmembrane</keyword>
<dbReference type="PRINTS" id="PR00173">
    <property type="entry name" value="EDTRNSPORT"/>
</dbReference>
<evidence type="ECO:0000256" key="3">
    <source>
        <dbReference type="ARBA" id="ARBA00022475"/>
    </source>
</evidence>
<evidence type="ECO:0000256" key="8">
    <source>
        <dbReference type="SAM" id="Phobius"/>
    </source>
</evidence>
<keyword evidence="2" id="KW-0813">Transport</keyword>
<comment type="subcellular location">
    <subcellularLocation>
        <location evidence="1">Cell membrane</location>
        <topology evidence="1">Multi-pass membrane protein</topology>
    </subcellularLocation>
</comment>
<keyword evidence="6 8" id="KW-1133">Transmembrane helix</keyword>
<feature type="transmembrane region" description="Helical" evidence="8">
    <location>
        <begin position="179"/>
        <end position="196"/>
    </location>
</feature>
<keyword evidence="7 8" id="KW-0472">Membrane</keyword>
<dbReference type="InterPro" id="IPR001991">
    <property type="entry name" value="Na-dicarboxylate_symporter"/>
</dbReference>
<evidence type="ECO:0000256" key="4">
    <source>
        <dbReference type="ARBA" id="ARBA00022692"/>
    </source>
</evidence>
<sequence>MSRQFLDVPPQPLTNPADLRDGRAAMASLFESRYLTRNILIGMALGAAIGTALNLTGTTVAEPGFLAGTLFPLGGDIFVRLLRVLVVPLVLLSLMCGTAALDDVRKLGRIGLKTLAFYLGTTAIAIAIAIGLSVLIQPGAGFELNYEADFAASESPPLAEVILNIFPSNPFQAMVEGNMLQVIVFAIMFGVAMCLCGEPGQRVLAIANDLNDVVMKLVMLLMLAAPFGVFALVAKTFAIEGFSAILGLAQYFFLVLLALAVHAFFTYGLILKVFTGLSVKRFFKQMRSVQLFAFSTASSNATLPLNLENAEHNLGVKPSIASFTIPLGATLNMDGTAIMQGVATVFISEALGIDIGVQGYLMVILTATLSSIGTAGVPGVGLIMLAMVFDQVGLPVAAIGVIYGVDRLLDMARTAVNVTGDAVVSTIVAQSEGEFDQSIFDSEEPVLKHAK</sequence>
<evidence type="ECO:0000313" key="9">
    <source>
        <dbReference type="EMBL" id="WED64849.1"/>
    </source>
</evidence>
<accession>A0AAF0CPI0</accession>
<evidence type="ECO:0000256" key="1">
    <source>
        <dbReference type="ARBA" id="ARBA00004651"/>
    </source>
</evidence>
<dbReference type="AlphaFoldDB" id="A0AAF0CPI0"/>
<evidence type="ECO:0000313" key="10">
    <source>
        <dbReference type="Proteomes" id="UP001218638"/>
    </source>
</evidence>
<feature type="transmembrane region" description="Helical" evidence="8">
    <location>
        <begin position="81"/>
        <end position="103"/>
    </location>
</feature>
<proteinExistence type="predicted"/>